<organism evidence="1 2">
    <name type="scientific">Leptospira interrogans serovar Pyrogenes str. 200701872</name>
    <dbReference type="NCBI Taxonomy" id="1193029"/>
    <lineage>
        <taxon>Bacteria</taxon>
        <taxon>Pseudomonadati</taxon>
        <taxon>Spirochaetota</taxon>
        <taxon>Spirochaetia</taxon>
        <taxon>Leptospirales</taxon>
        <taxon>Leptospiraceae</taxon>
        <taxon>Leptospira</taxon>
    </lineage>
</organism>
<protein>
    <submittedName>
        <fullName evidence="1">Uncharacterized protein</fullName>
    </submittedName>
</protein>
<proteinExistence type="predicted"/>
<dbReference type="BioCyc" id="LINT1193029:G11R4-4308-MONOMER"/>
<dbReference type="EMBL" id="AKWN02000440">
    <property type="protein sequence ID" value="EMP05440.1"/>
    <property type="molecule type" value="Genomic_DNA"/>
</dbReference>
<dbReference type="Proteomes" id="UP000012117">
    <property type="component" value="Unassembled WGS sequence"/>
</dbReference>
<evidence type="ECO:0000313" key="1">
    <source>
        <dbReference type="EMBL" id="EMP05440.1"/>
    </source>
</evidence>
<name>M6ZUK5_LEPIR</name>
<accession>M6ZUK5</accession>
<evidence type="ECO:0000313" key="2">
    <source>
        <dbReference type="Proteomes" id="UP000012117"/>
    </source>
</evidence>
<comment type="caution">
    <text evidence="1">The sequence shown here is derived from an EMBL/GenBank/DDBJ whole genome shotgun (WGS) entry which is preliminary data.</text>
</comment>
<reference evidence="1 2" key="1">
    <citation type="submission" date="2013-01" db="EMBL/GenBank/DDBJ databases">
        <authorList>
            <person name="Harkins D.M."/>
            <person name="Durkin A.S."/>
            <person name="Brinkac L.M."/>
            <person name="Haft D.H."/>
            <person name="Selengut J.D."/>
            <person name="Sanka R."/>
            <person name="DePew J."/>
            <person name="Purushe J."/>
            <person name="Picardeau M."/>
            <person name="Werts C."/>
            <person name="Goarant C."/>
            <person name="Vinetz J.M."/>
            <person name="Sutton G.G."/>
            <person name="Nierman W.C."/>
            <person name="Fouts D.E."/>
        </authorList>
    </citation>
    <scope>NUCLEOTIDE SEQUENCE [LARGE SCALE GENOMIC DNA]</scope>
    <source>
        <strain evidence="1 2">200701872</strain>
    </source>
</reference>
<sequence length="46" mass="5539">MLVLYQFLRNQIKYDLGIEFIYMKKLEYMVLAYPGSAFCKLYSSVF</sequence>
<gene>
    <name evidence="1" type="ORF">LEP1GSC124_0575</name>
</gene>
<dbReference type="AlphaFoldDB" id="M6ZUK5"/>